<dbReference type="GO" id="GO:0046872">
    <property type="term" value="F:metal ion binding"/>
    <property type="evidence" value="ECO:0007669"/>
    <property type="project" value="UniProtKB-KW"/>
</dbReference>
<dbReference type="SUPFAM" id="SSF142019">
    <property type="entry name" value="Nqo1 FMN-binding domain-like"/>
    <property type="match status" value="1"/>
</dbReference>
<dbReference type="PANTHER" id="PTHR43034:SF2">
    <property type="entry name" value="ION-TRANSLOCATING OXIDOREDUCTASE COMPLEX SUBUNIT C"/>
    <property type="match status" value="1"/>
</dbReference>
<dbReference type="NCBIfam" id="NF003454">
    <property type="entry name" value="PRK05035.1"/>
    <property type="match status" value="1"/>
</dbReference>
<dbReference type="Pfam" id="PF13237">
    <property type="entry name" value="Fer4_10"/>
    <property type="match status" value="1"/>
</dbReference>
<dbReference type="InterPro" id="IPR019554">
    <property type="entry name" value="Soluble_ligand-bd"/>
</dbReference>
<feature type="domain" description="4Fe-4S ferredoxin-type" evidence="9">
    <location>
        <begin position="411"/>
        <end position="440"/>
    </location>
</feature>
<dbReference type="InterPro" id="IPR037225">
    <property type="entry name" value="Nuo51_FMN-bd_sf"/>
</dbReference>
<feature type="binding site" evidence="8">
    <location>
        <position position="430"/>
    </location>
    <ligand>
        <name>[4Fe-4S] cluster</name>
        <dbReference type="ChEBI" id="CHEBI:49883"/>
        <label>1</label>
    </ligand>
</feature>
<keyword evidence="6 8" id="KW-0408">Iron</keyword>
<dbReference type="Pfam" id="PF10531">
    <property type="entry name" value="SLBB"/>
    <property type="match status" value="1"/>
</dbReference>
<keyword evidence="4 8" id="KW-0677">Repeat</keyword>
<evidence type="ECO:0000256" key="6">
    <source>
        <dbReference type="ARBA" id="ARBA00023004"/>
    </source>
</evidence>
<evidence type="ECO:0000259" key="9">
    <source>
        <dbReference type="PROSITE" id="PS51379"/>
    </source>
</evidence>
<feature type="binding site" evidence="8">
    <location>
        <position position="426"/>
    </location>
    <ligand>
        <name>[4Fe-4S] cluster</name>
        <dbReference type="ChEBI" id="CHEBI:49883"/>
        <label>2</label>
    </ligand>
</feature>
<evidence type="ECO:0000256" key="8">
    <source>
        <dbReference type="HAMAP-Rule" id="MF_00461"/>
    </source>
</evidence>
<dbReference type="InterPro" id="IPR010208">
    <property type="entry name" value="Ion_transpt_RnfC/RsxC"/>
</dbReference>
<dbReference type="Proteomes" id="UP000478417">
    <property type="component" value="Unassembled WGS sequence"/>
</dbReference>
<dbReference type="InterPro" id="IPR011538">
    <property type="entry name" value="Nuo51_FMN-bd"/>
</dbReference>
<gene>
    <name evidence="10" type="primary">rsxC</name>
    <name evidence="8" type="synonym">rnfC</name>
    <name evidence="10" type="ORF">G0Q06_06775</name>
</gene>
<keyword evidence="3 8" id="KW-0479">Metal-binding</keyword>
<comment type="subcellular location">
    <subcellularLocation>
        <location evidence="8">Cell membrane</location>
        <topology evidence="8">Peripheral membrane protein</topology>
    </subcellularLocation>
</comment>
<accession>A0A6B2M2V9</accession>
<comment type="cofactor">
    <cofactor evidence="8">
        <name>[4Fe-4S] cluster</name>
        <dbReference type="ChEBI" id="CHEBI:49883"/>
    </cofactor>
    <text evidence="8">Binds 2 [4Fe-4S] clusters per subunit.</text>
</comment>
<evidence type="ECO:0000256" key="1">
    <source>
        <dbReference type="ARBA" id="ARBA00022448"/>
    </source>
</evidence>
<comment type="caution">
    <text evidence="10">The sequence shown here is derived from an EMBL/GenBank/DDBJ whole genome shotgun (WGS) entry which is preliminary data.</text>
</comment>
<feature type="binding site" evidence="8">
    <location>
        <position position="423"/>
    </location>
    <ligand>
        <name>[4Fe-4S] cluster</name>
        <dbReference type="ChEBI" id="CHEBI:49883"/>
        <label>2</label>
    </ligand>
</feature>
<dbReference type="InterPro" id="IPR017900">
    <property type="entry name" value="4Fe4S_Fe_S_CS"/>
</dbReference>
<dbReference type="PROSITE" id="PS00198">
    <property type="entry name" value="4FE4S_FER_1"/>
    <property type="match status" value="1"/>
</dbReference>
<reference evidence="10 11" key="1">
    <citation type="submission" date="2020-02" db="EMBL/GenBank/DDBJ databases">
        <title>Albibacoteraceae fam. nov., the first described family within the subdivision 4 Verrucomicrobia.</title>
        <authorList>
            <person name="Xi F."/>
        </authorList>
    </citation>
    <scope>NUCLEOTIDE SEQUENCE [LARGE SCALE GENOMIC DNA]</scope>
    <source>
        <strain evidence="10 11">CK1056</strain>
    </source>
</reference>
<keyword evidence="1 8" id="KW-0813">Transport</keyword>
<dbReference type="EC" id="7.-.-.-" evidence="8"/>
<feature type="binding site" evidence="8">
    <location>
        <position position="383"/>
    </location>
    <ligand>
        <name>[4Fe-4S] cluster</name>
        <dbReference type="ChEBI" id="CHEBI:49883"/>
        <label>1</label>
    </ligand>
</feature>
<dbReference type="SUPFAM" id="SSF46548">
    <property type="entry name" value="alpha-helical ferredoxin"/>
    <property type="match status" value="1"/>
</dbReference>
<dbReference type="Gene3D" id="3.40.50.11540">
    <property type="entry name" value="NADH-ubiquinone oxidoreductase 51kDa subunit"/>
    <property type="match status" value="1"/>
</dbReference>
<dbReference type="Gene3D" id="3.30.70.20">
    <property type="match status" value="1"/>
</dbReference>
<dbReference type="GO" id="GO:0005886">
    <property type="term" value="C:plasma membrane"/>
    <property type="evidence" value="ECO:0007669"/>
    <property type="project" value="UniProtKB-SubCell"/>
</dbReference>
<keyword evidence="8" id="KW-0472">Membrane</keyword>
<organism evidence="10 11">
    <name type="scientific">Oceanipulchritudo coccoides</name>
    <dbReference type="NCBI Taxonomy" id="2706888"/>
    <lineage>
        <taxon>Bacteria</taxon>
        <taxon>Pseudomonadati</taxon>
        <taxon>Verrucomicrobiota</taxon>
        <taxon>Opitutia</taxon>
        <taxon>Puniceicoccales</taxon>
        <taxon>Oceanipulchritudinaceae</taxon>
        <taxon>Oceanipulchritudo</taxon>
    </lineage>
</organism>
<keyword evidence="5 8" id="KW-0249">Electron transport</keyword>
<dbReference type="GO" id="GO:0022900">
    <property type="term" value="P:electron transport chain"/>
    <property type="evidence" value="ECO:0007669"/>
    <property type="project" value="UniProtKB-UniRule"/>
</dbReference>
<evidence type="ECO:0000313" key="10">
    <source>
        <dbReference type="EMBL" id="NDV62145.1"/>
    </source>
</evidence>
<feature type="binding site" evidence="8">
    <location>
        <position position="380"/>
    </location>
    <ligand>
        <name>[4Fe-4S] cluster</name>
        <dbReference type="ChEBI" id="CHEBI:49883"/>
        <label>1</label>
    </ligand>
</feature>
<comment type="similarity">
    <text evidence="8">Belongs to the 4Fe4S bacterial-type ferredoxin family. RnfC subfamily.</text>
</comment>
<dbReference type="AlphaFoldDB" id="A0A6B2M2V9"/>
<keyword evidence="11" id="KW-1185">Reference proteome</keyword>
<dbReference type="GO" id="GO:0051539">
    <property type="term" value="F:4 iron, 4 sulfur cluster binding"/>
    <property type="evidence" value="ECO:0007669"/>
    <property type="project" value="UniProtKB-KW"/>
</dbReference>
<feature type="binding site" evidence="8">
    <location>
        <position position="420"/>
    </location>
    <ligand>
        <name>[4Fe-4S] cluster</name>
        <dbReference type="ChEBI" id="CHEBI:49883"/>
        <label>2</label>
    </ligand>
</feature>
<keyword evidence="8" id="KW-1278">Translocase</keyword>
<evidence type="ECO:0000313" key="11">
    <source>
        <dbReference type="Proteomes" id="UP000478417"/>
    </source>
</evidence>
<evidence type="ECO:0000256" key="2">
    <source>
        <dbReference type="ARBA" id="ARBA00022485"/>
    </source>
</evidence>
<sequence length="455" mass="49122">MHGLKSLFDPAHWMRSTFSHGVHPEENKHYTANKPIRRLPFPPELVIPLSQHAGAPSEMVVHPGQEVLRGQLIAKAGGFVSVPQHAPATGVIKRVELMPTSKGPRTPSVILEVYPGDSQEVRYFEPRDVNAMSAKEIAQAVQDTGLVGLGGAAFPTHVKLSPPKEHKVHTVLINGCECEPFLTTDHRIMVEQAKDLVSGTQIFMRALGAEKAIIGTEENKLDAVEAIEKVLPADGSITVKAVQTKYPQGAEKMLAKALMDIEIPSGNFPSSVGLAVFNVSSTAQLGQLLPRSQGIIERVVTITGPGVDRPGNYIVPIGTPLRFILDQLGFSGTAQHLIMGGPMMGGTVASLDVPITKGCGGVLVLTEQDMRGIQPNSYPCISCAKCLEACPMHLNPSQLGKLAYKHRYEEMAESFHLNDCFECGCCSFVCPSNIPLVQYFRIAKSSNRQAPKKAS</sequence>
<dbReference type="Pfam" id="PF13375">
    <property type="entry name" value="RnfC_N"/>
    <property type="match status" value="1"/>
</dbReference>
<dbReference type="PROSITE" id="PS51379">
    <property type="entry name" value="4FE4S_FER_2"/>
    <property type="match status" value="2"/>
</dbReference>
<dbReference type="NCBIfam" id="TIGR01945">
    <property type="entry name" value="rnfC"/>
    <property type="match status" value="1"/>
</dbReference>
<evidence type="ECO:0000256" key="5">
    <source>
        <dbReference type="ARBA" id="ARBA00022982"/>
    </source>
</evidence>
<evidence type="ECO:0000256" key="4">
    <source>
        <dbReference type="ARBA" id="ARBA00022737"/>
    </source>
</evidence>
<keyword evidence="8" id="KW-1003">Cell membrane</keyword>
<protein>
    <recommendedName>
        <fullName evidence="8">Ion-translocating oxidoreductase complex subunit C</fullName>
        <ecNumber evidence="8">7.-.-.-</ecNumber>
    </recommendedName>
    <alternativeName>
        <fullName evidence="8">Rnf electron transport complex subunit C</fullName>
    </alternativeName>
</protein>
<evidence type="ECO:0000256" key="3">
    <source>
        <dbReference type="ARBA" id="ARBA00022723"/>
    </source>
</evidence>
<dbReference type="InterPro" id="IPR026902">
    <property type="entry name" value="RnfC_N"/>
</dbReference>
<keyword evidence="7 8" id="KW-0411">Iron-sulfur</keyword>
<dbReference type="Pfam" id="PF01512">
    <property type="entry name" value="Complex1_51K"/>
    <property type="match status" value="1"/>
</dbReference>
<dbReference type="PANTHER" id="PTHR43034">
    <property type="entry name" value="ION-TRANSLOCATING OXIDOREDUCTASE COMPLEX SUBUNIT C"/>
    <property type="match status" value="1"/>
</dbReference>
<keyword evidence="2 8" id="KW-0004">4Fe-4S</keyword>
<feature type="binding site" evidence="8">
    <location>
        <position position="386"/>
    </location>
    <ligand>
        <name>[4Fe-4S] cluster</name>
        <dbReference type="ChEBI" id="CHEBI:49883"/>
        <label>1</label>
    </ligand>
</feature>
<dbReference type="EMBL" id="JAAGNX010000002">
    <property type="protein sequence ID" value="NDV62145.1"/>
    <property type="molecule type" value="Genomic_DNA"/>
</dbReference>
<feature type="domain" description="4Fe-4S ferredoxin-type" evidence="9">
    <location>
        <begin position="371"/>
        <end position="400"/>
    </location>
</feature>
<dbReference type="HAMAP" id="MF_00461">
    <property type="entry name" value="RsxC_RnfC"/>
    <property type="match status" value="1"/>
</dbReference>
<dbReference type="GO" id="GO:0009055">
    <property type="term" value="F:electron transfer activity"/>
    <property type="evidence" value="ECO:0007669"/>
    <property type="project" value="InterPro"/>
</dbReference>
<dbReference type="InterPro" id="IPR017896">
    <property type="entry name" value="4Fe4S_Fe-S-bd"/>
</dbReference>
<name>A0A6B2M2V9_9BACT</name>
<feature type="binding site" evidence="8">
    <location>
        <position position="390"/>
    </location>
    <ligand>
        <name>[4Fe-4S] cluster</name>
        <dbReference type="ChEBI" id="CHEBI:49883"/>
        <label>2</label>
    </ligand>
</feature>
<comment type="subunit">
    <text evidence="8">The complex is composed of six subunits: RnfA, RnfB, RnfC, RnfD, RnfE and RnfG.</text>
</comment>
<comment type="function">
    <text evidence="8">Part of a membrane-bound complex that couples electron transfer with translocation of ions across the membrane.</text>
</comment>
<proteinExistence type="inferred from homology"/>
<evidence type="ECO:0000256" key="7">
    <source>
        <dbReference type="ARBA" id="ARBA00023014"/>
    </source>
</evidence>